<accession>A0AAV4PR47</accession>
<dbReference type="PANTHER" id="PTHR43372">
    <property type="entry name" value="FATTY-ACID AMIDE HYDROLASE"/>
    <property type="match status" value="1"/>
</dbReference>
<dbReference type="InterPro" id="IPR036928">
    <property type="entry name" value="AS_sf"/>
</dbReference>
<comment type="caution">
    <text evidence="3">The sequence shown here is derived from an EMBL/GenBank/DDBJ whole genome shotgun (WGS) entry which is preliminary data.</text>
</comment>
<feature type="domain" description="Amidase" evidence="2">
    <location>
        <begin position="89"/>
        <end position="535"/>
    </location>
</feature>
<dbReference type="SUPFAM" id="SSF75304">
    <property type="entry name" value="Amidase signature (AS) enzymes"/>
    <property type="match status" value="1"/>
</dbReference>
<keyword evidence="4" id="KW-1185">Reference proteome</keyword>
<name>A0AAV4PR47_CAEEX</name>
<evidence type="ECO:0000313" key="3">
    <source>
        <dbReference type="EMBL" id="GIX99400.1"/>
    </source>
</evidence>
<dbReference type="Proteomes" id="UP001054945">
    <property type="component" value="Unassembled WGS sequence"/>
</dbReference>
<dbReference type="Pfam" id="PF01425">
    <property type="entry name" value="Amidase"/>
    <property type="match status" value="1"/>
</dbReference>
<evidence type="ECO:0000256" key="1">
    <source>
        <dbReference type="PIRSR" id="PIRSR001221-1"/>
    </source>
</evidence>
<dbReference type="Gene3D" id="3.90.1300.10">
    <property type="entry name" value="Amidase signature (AS) domain"/>
    <property type="match status" value="1"/>
</dbReference>
<dbReference type="AlphaFoldDB" id="A0AAV4PR47"/>
<gene>
    <name evidence="3" type="primary">faah2b</name>
    <name evidence="3" type="ORF">CEXT_197841</name>
</gene>
<proteinExistence type="predicted"/>
<keyword evidence="3" id="KW-0378">Hydrolase</keyword>
<evidence type="ECO:0000259" key="2">
    <source>
        <dbReference type="Pfam" id="PF01425"/>
    </source>
</evidence>
<feature type="active site" description="Charge relay system" evidence="1">
    <location>
        <position position="151"/>
    </location>
</feature>
<dbReference type="InterPro" id="IPR052739">
    <property type="entry name" value="FAAH2"/>
</dbReference>
<organism evidence="3 4">
    <name type="scientific">Caerostris extrusa</name>
    <name type="common">Bark spider</name>
    <name type="synonym">Caerostris bankana</name>
    <dbReference type="NCBI Taxonomy" id="172846"/>
    <lineage>
        <taxon>Eukaryota</taxon>
        <taxon>Metazoa</taxon>
        <taxon>Ecdysozoa</taxon>
        <taxon>Arthropoda</taxon>
        <taxon>Chelicerata</taxon>
        <taxon>Arachnida</taxon>
        <taxon>Araneae</taxon>
        <taxon>Araneomorphae</taxon>
        <taxon>Entelegynae</taxon>
        <taxon>Araneoidea</taxon>
        <taxon>Araneidae</taxon>
        <taxon>Caerostris</taxon>
    </lineage>
</organism>
<sequence>MKQIGVVGDFGQKFFMYLQKQIFTFIKLAVLYRIGDVLSGILRAVVHKGLSILYGGKGKAVPPVRDPLLLKSATRLAEEIREGKTKSEDVVQAYIQRIQEVEPFINATVDRCFEDALEKAREVDSLLASGKYTRKQLAEEKPLLGLPISVKCLLMVKGLRCTAGCKYFVHQRAIEDAPSVALMKKAGAIVIATTNVPEAALYIETFNNVYGLTRNPFDTNRTCGGSSGGEGALIGAGASLFGLGNDLLGSVRIPAHFNGIFSHKPTRGLVPIGGSFPPQKPSDIVSPIDPDVMKCAATGPMCRYAEDLIVSMKILSSESDAKVNFAQKINFEKLKIIYLKDFYSPLVQAVEKEIAIGLTNAVSYFEKTHKVPTTEVKMPWLLDANRCTYNIVFPFVGSVVDLIEKTKGSPLNVKWELLKSLFGKSKLSFGCLFAIISSDFPLFHRESYRPYYKKMSERWTERFDQLLDENTVLLLPTLPNTAPFVRGSVPFILGSCYTGIFNILGLPVTHCQLGFNKEGLPYGIQIVGCNNNDALTIACAVELEKAFGGWRSPGEV</sequence>
<protein>
    <submittedName>
        <fullName evidence="3">Fatty-acid amide hydrolase 2-B</fullName>
    </submittedName>
</protein>
<dbReference type="InterPro" id="IPR023631">
    <property type="entry name" value="Amidase_dom"/>
</dbReference>
<dbReference type="GO" id="GO:0012505">
    <property type="term" value="C:endomembrane system"/>
    <property type="evidence" value="ECO:0007669"/>
    <property type="project" value="TreeGrafter"/>
</dbReference>
<reference evidence="3 4" key="1">
    <citation type="submission" date="2021-06" db="EMBL/GenBank/DDBJ databases">
        <title>Caerostris extrusa draft genome.</title>
        <authorList>
            <person name="Kono N."/>
            <person name="Arakawa K."/>
        </authorList>
    </citation>
    <scope>NUCLEOTIDE SEQUENCE [LARGE SCALE GENOMIC DNA]</scope>
</reference>
<dbReference type="PANTHER" id="PTHR43372:SF3">
    <property type="entry name" value="AT07710P-RELATED"/>
    <property type="match status" value="1"/>
</dbReference>
<feature type="active site" description="Charge relay system" evidence="1">
    <location>
        <position position="226"/>
    </location>
</feature>
<evidence type="ECO:0000313" key="4">
    <source>
        <dbReference type="Proteomes" id="UP001054945"/>
    </source>
</evidence>
<dbReference type="EMBL" id="BPLR01005043">
    <property type="protein sequence ID" value="GIX99400.1"/>
    <property type="molecule type" value="Genomic_DNA"/>
</dbReference>
<feature type="active site" description="Acyl-ester intermediate" evidence="1">
    <location>
        <position position="250"/>
    </location>
</feature>
<dbReference type="GO" id="GO:0016787">
    <property type="term" value="F:hydrolase activity"/>
    <property type="evidence" value="ECO:0007669"/>
    <property type="project" value="UniProtKB-KW"/>
</dbReference>